<evidence type="ECO:0000259" key="9">
    <source>
        <dbReference type="PROSITE" id="PS52029"/>
    </source>
</evidence>
<evidence type="ECO:0000313" key="10">
    <source>
        <dbReference type="EMBL" id="MFC4077136.1"/>
    </source>
</evidence>
<keyword evidence="4 6" id="KW-0573">Peptidoglycan synthesis</keyword>
<dbReference type="Gene3D" id="2.30.30.40">
    <property type="entry name" value="SH3 Domains"/>
    <property type="match status" value="2"/>
</dbReference>
<comment type="caution">
    <text evidence="10">The sequence shown here is derived from an EMBL/GenBank/DDBJ whole genome shotgun (WGS) entry which is preliminary data.</text>
</comment>
<feature type="active site" description="Nucleophile" evidence="6">
    <location>
        <position position="134"/>
    </location>
</feature>
<evidence type="ECO:0000256" key="4">
    <source>
        <dbReference type="ARBA" id="ARBA00022984"/>
    </source>
</evidence>
<dbReference type="PANTHER" id="PTHR30582">
    <property type="entry name" value="L,D-TRANSPEPTIDASE"/>
    <property type="match status" value="1"/>
</dbReference>
<dbReference type="Pfam" id="PF03734">
    <property type="entry name" value="YkuD"/>
    <property type="match status" value="1"/>
</dbReference>
<feature type="signal peptide" evidence="7">
    <location>
        <begin position="1"/>
        <end position="30"/>
    </location>
</feature>
<dbReference type="SMART" id="SM00287">
    <property type="entry name" value="SH3b"/>
    <property type="match status" value="2"/>
</dbReference>
<keyword evidence="11" id="KW-1185">Reference proteome</keyword>
<keyword evidence="3 6" id="KW-0133">Cell shape</keyword>
<dbReference type="PROSITE" id="PS52029">
    <property type="entry name" value="LD_TPASE"/>
    <property type="match status" value="1"/>
</dbReference>
<dbReference type="InterPro" id="IPR038063">
    <property type="entry name" value="Transpep_catalytic_dom"/>
</dbReference>
<dbReference type="PROSITE" id="PS51781">
    <property type="entry name" value="SH3B"/>
    <property type="match status" value="2"/>
</dbReference>
<evidence type="ECO:0000256" key="5">
    <source>
        <dbReference type="ARBA" id="ARBA00023316"/>
    </source>
</evidence>
<dbReference type="CDD" id="cd16913">
    <property type="entry name" value="YkuD_like"/>
    <property type="match status" value="1"/>
</dbReference>
<dbReference type="EMBL" id="JBHSAP010000009">
    <property type="protein sequence ID" value="MFC4077136.1"/>
    <property type="molecule type" value="Genomic_DNA"/>
</dbReference>
<evidence type="ECO:0000256" key="2">
    <source>
        <dbReference type="ARBA" id="ARBA00022679"/>
    </source>
</evidence>
<dbReference type="SUPFAM" id="SSF141523">
    <property type="entry name" value="L,D-transpeptidase catalytic domain-like"/>
    <property type="match status" value="1"/>
</dbReference>
<dbReference type="InterPro" id="IPR050979">
    <property type="entry name" value="LD-transpeptidase"/>
</dbReference>
<dbReference type="Proteomes" id="UP001595843">
    <property type="component" value="Unassembled WGS sequence"/>
</dbReference>
<feature type="active site" description="Proton donor/acceptor" evidence="6">
    <location>
        <position position="118"/>
    </location>
</feature>
<evidence type="ECO:0000313" key="11">
    <source>
        <dbReference type="Proteomes" id="UP001595843"/>
    </source>
</evidence>
<dbReference type="Pfam" id="PF08239">
    <property type="entry name" value="SH3_3"/>
    <property type="match status" value="2"/>
</dbReference>
<dbReference type="RefSeq" id="WP_380704687.1">
    <property type="nucleotide sequence ID" value="NZ_JBHSAP010000009.1"/>
</dbReference>
<dbReference type="InterPro" id="IPR003646">
    <property type="entry name" value="SH3-like_bac-type"/>
</dbReference>
<feature type="domain" description="SH3b" evidence="8">
    <location>
        <begin position="170"/>
        <end position="233"/>
    </location>
</feature>
<dbReference type="InterPro" id="IPR005490">
    <property type="entry name" value="LD_TPept_cat_dom"/>
</dbReference>
<protein>
    <submittedName>
        <fullName evidence="10">L,D-transpeptidase family protein</fullName>
    </submittedName>
</protein>
<comment type="pathway">
    <text evidence="1 6">Cell wall biogenesis; peptidoglycan biosynthesis.</text>
</comment>
<evidence type="ECO:0000256" key="7">
    <source>
        <dbReference type="SAM" id="SignalP"/>
    </source>
</evidence>
<feature type="domain" description="L,D-TPase catalytic" evidence="9">
    <location>
        <begin position="36"/>
        <end position="158"/>
    </location>
</feature>
<dbReference type="Gene3D" id="2.40.440.10">
    <property type="entry name" value="L,D-transpeptidase catalytic domain-like"/>
    <property type="match status" value="1"/>
</dbReference>
<keyword evidence="7" id="KW-0732">Signal</keyword>
<evidence type="ECO:0000256" key="6">
    <source>
        <dbReference type="PROSITE-ProRule" id="PRU01373"/>
    </source>
</evidence>
<evidence type="ECO:0000256" key="3">
    <source>
        <dbReference type="ARBA" id="ARBA00022960"/>
    </source>
</evidence>
<dbReference type="PANTHER" id="PTHR30582:SF4">
    <property type="entry name" value="L,D-TRANSPEPTIDASE YQJB-RELATED"/>
    <property type="match status" value="1"/>
</dbReference>
<keyword evidence="5 6" id="KW-0961">Cell wall biogenesis/degradation</keyword>
<feature type="chain" id="PRO_5046516754" evidence="7">
    <location>
        <begin position="31"/>
        <end position="298"/>
    </location>
</feature>
<proteinExistence type="predicted"/>
<name>A0ABV8JDW4_9BACL</name>
<organism evidence="10 11">
    <name type="scientific">Salinithrix halophila</name>
    <dbReference type="NCBI Taxonomy" id="1485204"/>
    <lineage>
        <taxon>Bacteria</taxon>
        <taxon>Bacillati</taxon>
        <taxon>Bacillota</taxon>
        <taxon>Bacilli</taxon>
        <taxon>Bacillales</taxon>
        <taxon>Thermoactinomycetaceae</taxon>
        <taxon>Salinithrix</taxon>
    </lineage>
</organism>
<feature type="domain" description="SH3b" evidence="8">
    <location>
        <begin position="236"/>
        <end position="298"/>
    </location>
</feature>
<evidence type="ECO:0000256" key="1">
    <source>
        <dbReference type="ARBA" id="ARBA00004752"/>
    </source>
</evidence>
<reference evidence="11" key="1">
    <citation type="journal article" date="2019" name="Int. J. Syst. Evol. Microbiol.">
        <title>The Global Catalogue of Microorganisms (GCM) 10K type strain sequencing project: providing services to taxonomists for standard genome sequencing and annotation.</title>
        <authorList>
            <consortium name="The Broad Institute Genomics Platform"/>
            <consortium name="The Broad Institute Genome Sequencing Center for Infectious Disease"/>
            <person name="Wu L."/>
            <person name="Ma J."/>
        </authorList>
    </citation>
    <scope>NUCLEOTIDE SEQUENCE [LARGE SCALE GENOMIC DNA]</scope>
    <source>
        <strain evidence="11">IBRC-M 10813</strain>
    </source>
</reference>
<keyword evidence="2" id="KW-0808">Transferase</keyword>
<accession>A0ABV8JDW4</accession>
<sequence length="298" mass="32327">MILKKGKRWLTSLLVLALSFGMGVVVPEQADAASAFRVEINKTTNQLTLYKNGVVRRTYPVATGRTPDRTPEGTFRIIVKFNKPGWKGIPGGKPNNPLGARWLGLQVNGDKGRTYGIHGTNRPESIGSHASNGCIRMYNKDVIALYNTVPTGTQVTIRRWSGQPGVKPVTGKVIITATRANIRSKPSMAGSVVAQANKGTVIPLSGKVGNWYQVKLSSGKTAYVHDSVARKADSPPTNRRLTVTAELANIREKPSMAGKVLELAPKGTVLNSTGFSGHWHRIKLKSGRTAYIHQNVVR</sequence>
<evidence type="ECO:0000259" key="8">
    <source>
        <dbReference type="PROSITE" id="PS51781"/>
    </source>
</evidence>
<gene>
    <name evidence="10" type="ORF">ACFOUO_09950</name>
</gene>